<keyword evidence="4" id="KW-1185">Reference proteome</keyword>
<evidence type="ECO:0000259" key="2">
    <source>
        <dbReference type="Pfam" id="PF00534"/>
    </source>
</evidence>
<comment type="caution">
    <text evidence="3">The sequence shown here is derived from an EMBL/GenBank/DDBJ whole genome shotgun (WGS) entry which is preliminary data.</text>
</comment>
<evidence type="ECO:0000313" key="4">
    <source>
        <dbReference type="Proteomes" id="UP001597545"/>
    </source>
</evidence>
<protein>
    <submittedName>
        <fullName evidence="3">Glycosyltransferase</fullName>
        <ecNumber evidence="3">2.4.-.-</ecNumber>
    </submittedName>
</protein>
<organism evidence="3 4">
    <name type="scientific">Sphingobacterium suaedae</name>
    <dbReference type="NCBI Taxonomy" id="1686402"/>
    <lineage>
        <taxon>Bacteria</taxon>
        <taxon>Pseudomonadati</taxon>
        <taxon>Bacteroidota</taxon>
        <taxon>Sphingobacteriia</taxon>
        <taxon>Sphingobacteriales</taxon>
        <taxon>Sphingobacteriaceae</taxon>
        <taxon>Sphingobacterium</taxon>
    </lineage>
</organism>
<reference evidence="4" key="1">
    <citation type="journal article" date="2019" name="Int. J. Syst. Evol. Microbiol.">
        <title>The Global Catalogue of Microorganisms (GCM) 10K type strain sequencing project: providing services to taxonomists for standard genome sequencing and annotation.</title>
        <authorList>
            <consortium name="The Broad Institute Genomics Platform"/>
            <consortium name="The Broad Institute Genome Sequencing Center for Infectious Disease"/>
            <person name="Wu L."/>
            <person name="Ma J."/>
        </authorList>
    </citation>
    <scope>NUCLEOTIDE SEQUENCE [LARGE SCALE GENOMIC DNA]</scope>
    <source>
        <strain evidence="4">KCTC 42662</strain>
    </source>
</reference>
<dbReference type="Proteomes" id="UP001597545">
    <property type="component" value="Unassembled WGS sequence"/>
</dbReference>
<name>A0ABW5KQB6_9SPHI</name>
<proteinExistence type="predicted"/>
<dbReference type="PANTHER" id="PTHR46401">
    <property type="entry name" value="GLYCOSYLTRANSFERASE WBBK-RELATED"/>
    <property type="match status" value="1"/>
</dbReference>
<dbReference type="InterPro" id="IPR001296">
    <property type="entry name" value="Glyco_trans_1"/>
</dbReference>
<keyword evidence="1 3" id="KW-0808">Transferase</keyword>
<sequence>MSRRTIVVSAVNLVEAGTLAILRDCLSYLSTLAIQEDFRVVAIVYKKEMANFPNIEYIETQWPKKRWVNRLWYEYVSLRRISKNLSPVYLWLSLHDTSPSVRAERRAVYCHNAFSFYKWRMHDLLFAPKIALFAMFTKCIYKTNIKENTYVVVQQQWFKEAMRHMFSLDFHRIIVAPPQRGTSIDILSNNGHGAKKTYTFLFAGSPNSHKNFDIVCRAAAIVEKEGYDNFNVLITVKGDENRYARWLHKRWGQVKALNFMGFVSKAELERLYQETDCLLFPSKVETWGLPISEFASLKRPMLLAGLPYARETAAGSKQVAFFDPDQPAHLADQMKKLIRGDRSFLQEVPPTVYKEPMATSWDELFSLLLTDQKRQNNSSLKDL</sequence>
<dbReference type="RefSeq" id="WP_380906320.1">
    <property type="nucleotide sequence ID" value="NZ_JBHUEG010000018.1"/>
</dbReference>
<keyword evidence="3" id="KW-0328">Glycosyltransferase</keyword>
<dbReference type="PANTHER" id="PTHR46401:SF2">
    <property type="entry name" value="GLYCOSYLTRANSFERASE WBBK-RELATED"/>
    <property type="match status" value="1"/>
</dbReference>
<dbReference type="EC" id="2.4.-.-" evidence="3"/>
<dbReference type="GO" id="GO:0016757">
    <property type="term" value="F:glycosyltransferase activity"/>
    <property type="evidence" value="ECO:0007669"/>
    <property type="project" value="UniProtKB-KW"/>
</dbReference>
<accession>A0ABW5KQB6</accession>
<dbReference type="SUPFAM" id="SSF53756">
    <property type="entry name" value="UDP-Glycosyltransferase/glycogen phosphorylase"/>
    <property type="match status" value="1"/>
</dbReference>
<dbReference type="Pfam" id="PF00534">
    <property type="entry name" value="Glycos_transf_1"/>
    <property type="match status" value="1"/>
</dbReference>
<dbReference type="Gene3D" id="3.40.50.2000">
    <property type="entry name" value="Glycogen Phosphorylase B"/>
    <property type="match status" value="1"/>
</dbReference>
<evidence type="ECO:0000313" key="3">
    <source>
        <dbReference type="EMBL" id="MFD2549940.1"/>
    </source>
</evidence>
<gene>
    <name evidence="3" type="ORF">ACFSR5_20005</name>
</gene>
<evidence type="ECO:0000256" key="1">
    <source>
        <dbReference type="ARBA" id="ARBA00022679"/>
    </source>
</evidence>
<dbReference type="EMBL" id="JBHULR010000021">
    <property type="protein sequence ID" value="MFD2549940.1"/>
    <property type="molecule type" value="Genomic_DNA"/>
</dbReference>
<feature type="domain" description="Glycosyl transferase family 1" evidence="2">
    <location>
        <begin position="195"/>
        <end position="340"/>
    </location>
</feature>